<accession>A0A084E6D3</accession>
<organism evidence="1 2">
    <name type="scientific">Sphingobium yanoikuyae</name>
    <name type="common">Sphingomonas yanoikuyae</name>
    <dbReference type="NCBI Taxonomy" id="13690"/>
    <lineage>
        <taxon>Bacteria</taxon>
        <taxon>Pseudomonadati</taxon>
        <taxon>Pseudomonadota</taxon>
        <taxon>Alphaproteobacteria</taxon>
        <taxon>Sphingomonadales</taxon>
        <taxon>Sphingomonadaceae</taxon>
        <taxon>Sphingobium</taxon>
    </lineage>
</organism>
<evidence type="ECO:0000313" key="1">
    <source>
        <dbReference type="EMBL" id="KEZ13525.1"/>
    </source>
</evidence>
<reference evidence="1 2" key="1">
    <citation type="submission" date="2014-03" db="EMBL/GenBank/DDBJ databases">
        <title>Genome sequence of Sphingobium yanoikuyae B1.</title>
        <authorList>
            <person name="Gan H.M."/>
            <person name="Gan H.Y."/>
            <person name="Savka M.A."/>
        </authorList>
    </citation>
    <scope>NUCLEOTIDE SEQUENCE [LARGE SCALE GENOMIC DNA]</scope>
    <source>
        <strain evidence="1 2">B1</strain>
    </source>
</reference>
<dbReference type="Proteomes" id="UP000028534">
    <property type="component" value="Unassembled WGS sequence"/>
</dbReference>
<dbReference type="AlphaFoldDB" id="A0A084E6D3"/>
<dbReference type="EMBL" id="JGVR01000058">
    <property type="protein sequence ID" value="KEZ13525.1"/>
    <property type="molecule type" value="Genomic_DNA"/>
</dbReference>
<protein>
    <submittedName>
        <fullName evidence="1">Uncharacterized protein</fullName>
    </submittedName>
</protein>
<dbReference type="PATRIC" id="fig|13690.10.peg.5148"/>
<sequence length="279" mass="29841">MQTLLKRLPTANPDSAGLTPISVSQDEIDLMAADELLHWWDAGHGFDAEGWRCRKTGKMLTKERTNMPQLQPALAAYHGAPSLLFPNGNYELWDGGQNLFPAGEFTMAVVGRAGPNDNAFMCGAATVGLTQTTRYQFAGTTGNGSQNLTVSDATATAVISLNGPTPTHFFEGGPVLVEMSHRQQPILPSQFQGFIRRMRVDTGFISESGGNTVAGETSGNTHREFHVGAVNPFGSSAGGAIEAGDIGSIFLFSTALHYDISLRALLERVVRARYAIPVA</sequence>
<name>A0A084E6D3_SPHYA</name>
<proteinExistence type="predicted"/>
<evidence type="ECO:0000313" key="2">
    <source>
        <dbReference type="Proteomes" id="UP000028534"/>
    </source>
</evidence>
<comment type="caution">
    <text evidence="1">The sequence shown here is derived from an EMBL/GenBank/DDBJ whole genome shotgun (WGS) entry which is preliminary data.</text>
</comment>
<gene>
    <name evidence="1" type="ORF">CP98_04980</name>
</gene>
<dbReference type="RefSeq" id="WP_037522782.1">
    <property type="nucleotide sequence ID" value="NZ_JGVR01000058.1"/>
</dbReference>